<feature type="transmembrane region" description="Helical" evidence="1">
    <location>
        <begin position="78"/>
        <end position="98"/>
    </location>
</feature>
<feature type="transmembrane region" description="Helical" evidence="1">
    <location>
        <begin position="226"/>
        <end position="245"/>
    </location>
</feature>
<comment type="caution">
    <text evidence="2">The sequence shown here is derived from an EMBL/GenBank/DDBJ whole genome shotgun (WGS) entry which is preliminary data.</text>
</comment>
<accession>A0A9D1M3T2</accession>
<feature type="transmembrane region" description="Helical" evidence="1">
    <location>
        <begin position="416"/>
        <end position="435"/>
    </location>
</feature>
<feature type="transmembrane region" description="Helical" evidence="1">
    <location>
        <begin position="196"/>
        <end position="214"/>
    </location>
</feature>
<dbReference type="AlphaFoldDB" id="A0A9D1M3T2"/>
<feature type="transmembrane region" description="Helical" evidence="1">
    <location>
        <begin position="441"/>
        <end position="460"/>
    </location>
</feature>
<gene>
    <name evidence="2" type="ORF">IAD20_03215</name>
</gene>
<evidence type="ECO:0000256" key="1">
    <source>
        <dbReference type="SAM" id="Phobius"/>
    </source>
</evidence>
<feature type="transmembrane region" description="Helical" evidence="1">
    <location>
        <begin position="316"/>
        <end position="340"/>
    </location>
</feature>
<feature type="transmembrane region" description="Helical" evidence="1">
    <location>
        <begin position="257"/>
        <end position="279"/>
    </location>
</feature>
<feature type="transmembrane region" description="Helical" evidence="1">
    <location>
        <begin position="28"/>
        <end position="47"/>
    </location>
</feature>
<proteinExistence type="predicted"/>
<feature type="transmembrane region" description="Helical" evidence="1">
    <location>
        <begin position="288"/>
        <end position="310"/>
    </location>
</feature>
<feature type="transmembrane region" description="Helical" evidence="1">
    <location>
        <begin position="376"/>
        <end position="396"/>
    </location>
</feature>
<feature type="transmembrane region" description="Helical" evidence="1">
    <location>
        <begin position="157"/>
        <end position="176"/>
    </location>
</feature>
<keyword evidence="1" id="KW-1133">Transmembrane helix</keyword>
<keyword evidence="1" id="KW-0472">Membrane</keyword>
<organism evidence="2 3">
    <name type="scientific">Candidatus Scatocola faecipullorum</name>
    <dbReference type="NCBI Taxonomy" id="2840917"/>
    <lineage>
        <taxon>Bacteria</taxon>
        <taxon>Pseudomonadati</taxon>
        <taxon>Pseudomonadota</taxon>
        <taxon>Alphaproteobacteria</taxon>
        <taxon>Rhodospirillales</taxon>
        <taxon>Rhodospirillaceae</taxon>
        <taxon>Rhodospirillaceae incertae sedis</taxon>
        <taxon>Candidatus Scatocola</taxon>
    </lineage>
</organism>
<feature type="transmembrane region" description="Helical" evidence="1">
    <location>
        <begin position="6"/>
        <end position="21"/>
    </location>
</feature>
<evidence type="ECO:0000313" key="2">
    <source>
        <dbReference type="EMBL" id="HIU53073.1"/>
    </source>
</evidence>
<feature type="transmembrane region" description="Helical" evidence="1">
    <location>
        <begin position="352"/>
        <end position="370"/>
    </location>
</feature>
<dbReference type="EMBL" id="DVNC01000022">
    <property type="protein sequence ID" value="HIU53073.1"/>
    <property type="molecule type" value="Genomic_DNA"/>
</dbReference>
<keyword evidence="1" id="KW-0812">Transmembrane</keyword>
<protein>
    <submittedName>
        <fullName evidence="2">Uncharacterized protein</fullName>
    </submittedName>
</protein>
<evidence type="ECO:0000313" key="3">
    <source>
        <dbReference type="Proteomes" id="UP000824107"/>
    </source>
</evidence>
<reference evidence="2" key="1">
    <citation type="submission" date="2020-10" db="EMBL/GenBank/DDBJ databases">
        <authorList>
            <person name="Gilroy R."/>
        </authorList>
    </citation>
    <scope>NUCLEOTIDE SEQUENCE</scope>
    <source>
        <strain evidence="2">ChiW3-316</strain>
    </source>
</reference>
<feature type="transmembrane region" description="Helical" evidence="1">
    <location>
        <begin position="530"/>
        <end position="549"/>
    </location>
</feature>
<sequence length="554" mass="61982">MIFEIFLILAALGGVSILFRGKRLSRLLAFFLAAAGAVLLLNFYQNWQLGYTDGFTYDWVSSAYYPVKISLFSSPLHYMQIFPFFVIAVAVMLFNVSYPQEEDRFRFNGQICLNLAALILLICSENAIQLLVSACLIDIFGFYMINDSSARRRYIFYNLLADMGLFMLFALIWGYIGSIRLADFVEYDRMGAHKDLLCILLLLCLFIKSGLFMFQAPLMDWAVLDMNRIAALAYLSTPVVGFIILCKTSMLLPLSEYSYPMLHLFAALSIAWGLQGALLKDDLRQKSIYFNMMLFGFLYGIFSGGFHIAGPAFARLWVGGFLLNACWMLVSVGSSNEVYVSAMGGFARSLKLTLAVTLLAFLGLFQTLALAGGSPYWTLAYAAALALSGSCVLRQIYFGQSRADERVMALLKNPNIVYNGTIFALTAAVAMQNRILPPEAMAAWGIFLVLLAAGPLRFLAGAYEHEFIQTADLFSDFYRVFIIGPVKILGRVLWLTIDFLLIERTIINSLYRLVAVLINVFRRIHADSRIAWPLFVLLGTGLAYGSYYLSQGNN</sequence>
<reference evidence="2" key="2">
    <citation type="journal article" date="2021" name="PeerJ">
        <title>Extensive microbial diversity within the chicken gut microbiome revealed by metagenomics and culture.</title>
        <authorList>
            <person name="Gilroy R."/>
            <person name="Ravi A."/>
            <person name="Getino M."/>
            <person name="Pursley I."/>
            <person name="Horton D.L."/>
            <person name="Alikhan N.F."/>
            <person name="Baker D."/>
            <person name="Gharbi K."/>
            <person name="Hall N."/>
            <person name="Watson M."/>
            <person name="Adriaenssens E.M."/>
            <person name="Foster-Nyarko E."/>
            <person name="Jarju S."/>
            <person name="Secka A."/>
            <person name="Antonio M."/>
            <person name="Oren A."/>
            <person name="Chaudhuri R.R."/>
            <person name="La Ragione R."/>
            <person name="Hildebrand F."/>
            <person name="Pallen M.J."/>
        </authorList>
    </citation>
    <scope>NUCLEOTIDE SEQUENCE</scope>
    <source>
        <strain evidence="2">ChiW3-316</strain>
    </source>
</reference>
<name>A0A9D1M3T2_9PROT</name>
<dbReference type="Proteomes" id="UP000824107">
    <property type="component" value="Unassembled WGS sequence"/>
</dbReference>